<evidence type="ECO:0000256" key="7">
    <source>
        <dbReference type="SAM" id="Phobius"/>
    </source>
</evidence>
<evidence type="ECO:0000256" key="1">
    <source>
        <dbReference type="ARBA" id="ARBA00004651"/>
    </source>
</evidence>
<evidence type="ECO:0000313" key="9">
    <source>
        <dbReference type="EMBL" id="NFN34063.1"/>
    </source>
</evidence>
<dbReference type="Proteomes" id="UP000476820">
    <property type="component" value="Unassembled WGS sequence"/>
</dbReference>
<feature type="transmembrane region" description="Helical" evidence="7">
    <location>
        <begin position="80"/>
        <end position="103"/>
    </location>
</feature>
<dbReference type="PANTHER" id="PTHR34184:SF4">
    <property type="entry name" value="UPF0718 PROTEIN YCGR"/>
    <property type="match status" value="1"/>
</dbReference>
<name>A0A0L9Y812_CLOBO</name>
<dbReference type="InterPro" id="IPR005524">
    <property type="entry name" value="DUF318"/>
</dbReference>
<dbReference type="AlphaFoldDB" id="A0A0L9Y812"/>
<comment type="caution">
    <text evidence="8">The sequence shown here is derived from an EMBL/GenBank/DDBJ whole genome shotgun (WGS) entry which is preliminary data.</text>
</comment>
<feature type="transmembrane region" description="Helical" evidence="7">
    <location>
        <begin position="310"/>
        <end position="332"/>
    </location>
</feature>
<feature type="transmembrane region" description="Helical" evidence="7">
    <location>
        <begin position="115"/>
        <end position="139"/>
    </location>
</feature>
<organism evidence="8 11">
    <name type="scientific">Clostridium botulinum</name>
    <dbReference type="NCBI Taxonomy" id="1491"/>
    <lineage>
        <taxon>Bacteria</taxon>
        <taxon>Bacillati</taxon>
        <taxon>Bacillota</taxon>
        <taxon>Clostridia</taxon>
        <taxon>Eubacteriales</taxon>
        <taxon>Clostridiaceae</taxon>
        <taxon>Clostridium</taxon>
    </lineage>
</organism>
<evidence type="ECO:0000313" key="11">
    <source>
        <dbReference type="Proteomes" id="UP000476820"/>
    </source>
</evidence>
<keyword evidence="4 7" id="KW-0812">Transmembrane</keyword>
<keyword evidence="5 7" id="KW-1133">Transmembrane helix</keyword>
<evidence type="ECO:0000256" key="6">
    <source>
        <dbReference type="ARBA" id="ARBA00023136"/>
    </source>
</evidence>
<evidence type="ECO:0000256" key="3">
    <source>
        <dbReference type="ARBA" id="ARBA00022475"/>
    </source>
</evidence>
<dbReference type="RefSeq" id="WP_053342298.1">
    <property type="nucleotide sequence ID" value="NZ_LFPA01000142.1"/>
</dbReference>
<feature type="transmembrane region" description="Helical" evidence="7">
    <location>
        <begin position="251"/>
        <end position="272"/>
    </location>
</feature>
<evidence type="ECO:0000256" key="2">
    <source>
        <dbReference type="ARBA" id="ARBA00006386"/>
    </source>
</evidence>
<protein>
    <submittedName>
        <fullName evidence="8">Permease</fullName>
    </submittedName>
</protein>
<proteinExistence type="inferred from homology"/>
<accession>A0A0L9Y812</accession>
<reference evidence="10 11" key="1">
    <citation type="submission" date="2019-04" db="EMBL/GenBank/DDBJ databases">
        <title>Genome sequencing of Clostridium botulinum Groups I-IV and Clostridium butyricum.</title>
        <authorList>
            <person name="Brunt J."/>
            <person name="Van Vliet A.H.M."/>
            <person name="Stringer S.C."/>
            <person name="Carter A.T."/>
            <person name="Peck M.W."/>
        </authorList>
    </citation>
    <scope>NUCLEOTIDE SEQUENCE [LARGE SCALE GENOMIC DNA]</scope>
    <source>
        <strain evidence="8 11">1605</strain>
        <strain evidence="9 10">CB-K-33E</strain>
    </source>
</reference>
<evidence type="ECO:0000313" key="10">
    <source>
        <dbReference type="Proteomes" id="UP000473681"/>
    </source>
</evidence>
<feature type="transmembrane region" description="Helical" evidence="7">
    <location>
        <begin position="217"/>
        <end position="239"/>
    </location>
</feature>
<dbReference type="OrthoDB" id="9810876at2"/>
<dbReference type="EMBL" id="SWVK01000003">
    <property type="protein sequence ID" value="NFN34063.1"/>
    <property type="molecule type" value="Genomic_DNA"/>
</dbReference>
<dbReference type="Pfam" id="PF03773">
    <property type="entry name" value="ArsP_1"/>
    <property type="match status" value="1"/>
</dbReference>
<dbReference type="InterPro" id="IPR052923">
    <property type="entry name" value="UPF0718"/>
</dbReference>
<comment type="similarity">
    <text evidence="2">Belongs to the UPF0718 family.</text>
</comment>
<evidence type="ECO:0000256" key="4">
    <source>
        <dbReference type="ARBA" id="ARBA00022692"/>
    </source>
</evidence>
<comment type="subcellular location">
    <subcellularLocation>
        <location evidence="1">Cell membrane</location>
        <topology evidence="1">Multi-pass membrane protein</topology>
    </subcellularLocation>
</comment>
<evidence type="ECO:0000256" key="5">
    <source>
        <dbReference type="ARBA" id="ARBA00022989"/>
    </source>
</evidence>
<sequence>MKNKKNRNFLIIVFIIFLSVICIYKLDMYDKNIMEKFFSTFVDIMMDSTPFIVLGAIISGVMQIYISNETIRKCIPKNNIIGYFGAALIGLIFPICECAIIPITRALIKKGVPLGFAMTFMMAVPLINPIVIMSTYTAFNDNISMVIARTVGGFVGAILIGVIMTLLQGRRQYLLMDRLVDNKSYCNCGCNDNGIMKYDGNKFKLLLEHSIKEFLDIMKYLIIGAFLATAFQVLVPTSIFDNISNGKMLSIIFMMLLSFLLSLCSEVDAFIGKNLLNQYPFCGVVAFLIFGAMLDMKNLIMLFGTFRKEFVIKLSITIVSVVILVSSVFLLAGL</sequence>
<gene>
    <name evidence="8" type="ORF">FC774_11025</name>
    <name evidence="9" type="ORF">FDB51_02765</name>
</gene>
<keyword evidence="6 7" id="KW-0472">Membrane</keyword>
<dbReference type="GO" id="GO:0005886">
    <property type="term" value="C:plasma membrane"/>
    <property type="evidence" value="ECO:0007669"/>
    <property type="project" value="UniProtKB-SubCell"/>
</dbReference>
<dbReference type="Proteomes" id="UP000473681">
    <property type="component" value="Unassembled WGS sequence"/>
</dbReference>
<feature type="transmembrane region" description="Helical" evidence="7">
    <location>
        <begin position="146"/>
        <end position="167"/>
    </location>
</feature>
<dbReference type="EMBL" id="SWOV01000029">
    <property type="protein sequence ID" value="NFF88398.1"/>
    <property type="molecule type" value="Genomic_DNA"/>
</dbReference>
<keyword evidence="3" id="KW-1003">Cell membrane</keyword>
<feature type="transmembrane region" description="Helical" evidence="7">
    <location>
        <begin position="278"/>
        <end position="298"/>
    </location>
</feature>
<evidence type="ECO:0000313" key="8">
    <source>
        <dbReference type="EMBL" id="NFF88398.1"/>
    </source>
</evidence>
<feature type="transmembrane region" description="Helical" evidence="7">
    <location>
        <begin position="9"/>
        <end position="29"/>
    </location>
</feature>
<dbReference type="PANTHER" id="PTHR34184">
    <property type="entry name" value="UPF0718 PROTEIN YCGR"/>
    <property type="match status" value="1"/>
</dbReference>
<feature type="transmembrane region" description="Helical" evidence="7">
    <location>
        <begin position="49"/>
        <end position="68"/>
    </location>
</feature>